<evidence type="ECO:0000259" key="9">
    <source>
        <dbReference type="Pfam" id="PF06750"/>
    </source>
</evidence>
<dbReference type="Pfam" id="PF01478">
    <property type="entry name" value="Peptidase_A24"/>
    <property type="match status" value="1"/>
</dbReference>
<feature type="domain" description="Prepilin peptidase A24 N-terminal" evidence="9">
    <location>
        <begin position="19"/>
        <end position="99"/>
    </location>
</feature>
<dbReference type="OrthoDB" id="9789291at2"/>
<feature type="domain" description="Prepilin type IV endopeptidase peptidase" evidence="8">
    <location>
        <begin position="211"/>
        <end position="301"/>
    </location>
</feature>
<dbReference type="PANTHER" id="PTHR30487">
    <property type="entry name" value="TYPE 4 PREPILIN-LIKE PROTEINS LEADER PEPTIDE-PROCESSING ENZYME"/>
    <property type="match status" value="1"/>
</dbReference>
<feature type="transmembrane region" description="Helical" evidence="7">
    <location>
        <begin position="202"/>
        <end position="221"/>
    </location>
</feature>
<evidence type="ECO:0000256" key="2">
    <source>
        <dbReference type="ARBA" id="ARBA00005801"/>
    </source>
</evidence>
<feature type="transmembrane region" description="Helical" evidence="7">
    <location>
        <begin position="168"/>
        <end position="187"/>
    </location>
</feature>
<feature type="transmembrane region" description="Helical" evidence="7">
    <location>
        <begin position="352"/>
        <end position="371"/>
    </location>
</feature>
<feature type="transmembrane region" description="Helical" evidence="7">
    <location>
        <begin position="84"/>
        <end position="108"/>
    </location>
</feature>
<evidence type="ECO:0000256" key="4">
    <source>
        <dbReference type="ARBA" id="ARBA00022692"/>
    </source>
</evidence>
<evidence type="ECO:0000256" key="6">
    <source>
        <dbReference type="ARBA" id="ARBA00023136"/>
    </source>
</evidence>
<dbReference type="GO" id="GO:0006465">
    <property type="term" value="P:signal peptide processing"/>
    <property type="evidence" value="ECO:0007669"/>
    <property type="project" value="TreeGrafter"/>
</dbReference>
<dbReference type="RefSeq" id="WP_161967385.1">
    <property type="nucleotide sequence ID" value="NZ_NIDE01000004.1"/>
</dbReference>
<accession>A0A225DQN2</accession>
<name>A0A225DQN2_9BACT</name>
<dbReference type="PANTHER" id="PTHR30487:SF0">
    <property type="entry name" value="PREPILIN LEADER PEPTIDASE_N-METHYLTRANSFERASE-RELATED"/>
    <property type="match status" value="1"/>
</dbReference>
<sequence length="374" mass="40284">MNILLTYGPPAFWCAWVFLFGLGVGSFLNVLIARLPYDKSPIWPGSRCGACLQPLKLRDNIPILGYLRLRGRCRMCGATFSSRYLWVEVGTGVAFLSLFVIEVMTQAIGGPEFLRPWHYAPGLKFSWFSASPPPQDWLLFASHAFLLSVLIVAALIDAEHRVIPTQVTYIGTAVGLLASTLLAWPWPSDPAVLAQIQPNAPWFLPNILGKLPTGMTLWPFWGPLPTWTPAGSWQLGLCNALIGAAVGTALVRGIKFLFEIGIGKEALGLGDADLMMMAGAFLGWQVVLIGFFAGGLAGLLLKIPSVIYSLITGRTVVSELSFGPGLALGIVATWFAWPWVSSSAVVLFEPVVLGVLVIAIGGGLLVAGILLRRK</sequence>
<feature type="transmembrane region" description="Helical" evidence="7">
    <location>
        <begin position="233"/>
        <end position="254"/>
    </location>
</feature>
<evidence type="ECO:0000256" key="7">
    <source>
        <dbReference type="SAM" id="Phobius"/>
    </source>
</evidence>
<evidence type="ECO:0000313" key="11">
    <source>
        <dbReference type="Proteomes" id="UP000214646"/>
    </source>
</evidence>
<evidence type="ECO:0000256" key="1">
    <source>
        <dbReference type="ARBA" id="ARBA00004651"/>
    </source>
</evidence>
<keyword evidence="3" id="KW-1003">Cell membrane</keyword>
<protein>
    <submittedName>
        <fullName evidence="10">Leader peptidase (Prepilin peptidase)</fullName>
    </submittedName>
</protein>
<feature type="transmembrane region" description="Helical" evidence="7">
    <location>
        <begin position="12"/>
        <end position="32"/>
    </location>
</feature>
<evidence type="ECO:0000256" key="5">
    <source>
        <dbReference type="ARBA" id="ARBA00022989"/>
    </source>
</evidence>
<comment type="similarity">
    <text evidence="2">Belongs to the peptidase A24 family.</text>
</comment>
<evidence type="ECO:0000313" key="10">
    <source>
        <dbReference type="EMBL" id="OWK43403.1"/>
    </source>
</evidence>
<keyword evidence="6 7" id="KW-0472">Membrane</keyword>
<feature type="transmembrane region" description="Helical" evidence="7">
    <location>
        <begin position="322"/>
        <end position="340"/>
    </location>
</feature>
<keyword evidence="4 7" id="KW-0812">Transmembrane</keyword>
<dbReference type="Proteomes" id="UP000214646">
    <property type="component" value="Unassembled WGS sequence"/>
</dbReference>
<evidence type="ECO:0000259" key="8">
    <source>
        <dbReference type="Pfam" id="PF01478"/>
    </source>
</evidence>
<keyword evidence="5 7" id="KW-1133">Transmembrane helix</keyword>
<dbReference type="AlphaFoldDB" id="A0A225DQN2"/>
<comment type="subcellular location">
    <subcellularLocation>
        <location evidence="1">Cell membrane</location>
        <topology evidence="1">Multi-pass membrane protein</topology>
    </subcellularLocation>
</comment>
<keyword evidence="11" id="KW-1185">Reference proteome</keyword>
<feature type="transmembrane region" description="Helical" evidence="7">
    <location>
        <begin position="274"/>
        <end position="301"/>
    </location>
</feature>
<reference evidence="11" key="1">
    <citation type="submission" date="2017-06" db="EMBL/GenBank/DDBJ databases">
        <title>Genome analysis of Fimbriiglobus ruber SP5, the first member of the order Planctomycetales with confirmed chitinolytic capability.</title>
        <authorList>
            <person name="Ravin N.V."/>
            <person name="Rakitin A.L."/>
            <person name="Ivanova A.A."/>
            <person name="Beletsky A.V."/>
            <person name="Kulichevskaya I.S."/>
            <person name="Mardanov A.V."/>
            <person name="Dedysh S.N."/>
        </authorList>
    </citation>
    <scope>NUCLEOTIDE SEQUENCE [LARGE SCALE GENOMIC DNA]</scope>
    <source>
        <strain evidence="11">SP5</strain>
    </source>
</reference>
<dbReference type="InterPro" id="IPR050882">
    <property type="entry name" value="Prepilin_peptidase/N-MTase"/>
</dbReference>
<dbReference type="InterPro" id="IPR010627">
    <property type="entry name" value="Prepilin_pept_A24_N"/>
</dbReference>
<feature type="transmembrane region" description="Helical" evidence="7">
    <location>
        <begin position="137"/>
        <end position="156"/>
    </location>
</feature>
<evidence type="ECO:0000256" key="3">
    <source>
        <dbReference type="ARBA" id="ARBA00022475"/>
    </source>
</evidence>
<gene>
    <name evidence="10" type="ORF">FRUB_03002</name>
</gene>
<dbReference type="GO" id="GO:0004190">
    <property type="term" value="F:aspartic-type endopeptidase activity"/>
    <property type="evidence" value="ECO:0007669"/>
    <property type="project" value="InterPro"/>
</dbReference>
<dbReference type="Pfam" id="PF06750">
    <property type="entry name" value="A24_N_bact"/>
    <property type="match status" value="1"/>
</dbReference>
<dbReference type="Gene3D" id="1.20.120.1220">
    <property type="match status" value="1"/>
</dbReference>
<dbReference type="EMBL" id="NIDE01000004">
    <property type="protein sequence ID" value="OWK43403.1"/>
    <property type="molecule type" value="Genomic_DNA"/>
</dbReference>
<organism evidence="10 11">
    <name type="scientific">Fimbriiglobus ruber</name>
    <dbReference type="NCBI Taxonomy" id="1908690"/>
    <lineage>
        <taxon>Bacteria</taxon>
        <taxon>Pseudomonadati</taxon>
        <taxon>Planctomycetota</taxon>
        <taxon>Planctomycetia</taxon>
        <taxon>Gemmatales</taxon>
        <taxon>Gemmataceae</taxon>
        <taxon>Fimbriiglobus</taxon>
    </lineage>
</organism>
<proteinExistence type="inferred from homology"/>
<comment type="caution">
    <text evidence="10">The sequence shown here is derived from an EMBL/GenBank/DDBJ whole genome shotgun (WGS) entry which is preliminary data.</text>
</comment>
<dbReference type="GO" id="GO:0005886">
    <property type="term" value="C:plasma membrane"/>
    <property type="evidence" value="ECO:0007669"/>
    <property type="project" value="UniProtKB-SubCell"/>
</dbReference>
<dbReference type="InterPro" id="IPR000045">
    <property type="entry name" value="Prepilin_IV_endopep_pep"/>
</dbReference>